<name>A0A2Y9BDS3_9FIRM</name>
<evidence type="ECO:0000313" key="1">
    <source>
        <dbReference type="EMBL" id="PWJ29866.1"/>
    </source>
</evidence>
<protein>
    <submittedName>
        <fullName evidence="1">Uncharacterized protein</fullName>
    </submittedName>
</protein>
<dbReference type="AlphaFoldDB" id="A0A2Y9BDS3"/>
<sequence length="361" mass="41179">MIENLKEFCRLFYASTFIPVSVCKTPGNVLYSYPTVFEGLHDTHSSLPSLLHFEKNPDYVIMQSFSYFGYVAREGHDEFIVIGPVFSVPVTESTVRMFMKECTISMQYKDFITNFLTNTPLISFNQFMQILAYLDFCLNNRVTDPEQHFRLTDIPSSKDISAMHSANVYEAKEGHIYHNTYSFEQQYLECVREGETWRLMKMIEEAKHNLVTGLIGDTPLRNAKNLLIACTTLTTRAAIAGGMDIEQAYQLSDIYIQEGEKMQTVEAVLGLQRTVIYDFTERVAQSKIPQGLSRDIFDCVQFISQHTNELIRVDDVAAFPEKAGPTSHRNSRKNSASISAASLCAVNWRKRKVYSPTPTRL</sequence>
<evidence type="ECO:0000313" key="2">
    <source>
        <dbReference type="Proteomes" id="UP000245845"/>
    </source>
</evidence>
<proteinExistence type="predicted"/>
<gene>
    <name evidence="1" type="ORF">A8806_105169</name>
</gene>
<accession>A0A2Y9BDS3</accession>
<dbReference type="Proteomes" id="UP000245845">
    <property type="component" value="Unassembled WGS sequence"/>
</dbReference>
<reference evidence="1 2" key="1">
    <citation type="submission" date="2018-05" db="EMBL/GenBank/DDBJ databases">
        <title>The Hungate 1000. A catalogue of reference genomes from the rumen microbiome.</title>
        <authorList>
            <person name="Kelly W."/>
        </authorList>
    </citation>
    <scope>NUCLEOTIDE SEQUENCE [LARGE SCALE GENOMIC DNA]</scope>
    <source>
        <strain evidence="1 2">NLAE-zl-C242</strain>
    </source>
</reference>
<dbReference type="RefSeq" id="WP_242996029.1">
    <property type="nucleotide sequence ID" value="NZ_BAAACK010000018.1"/>
</dbReference>
<keyword evidence="2" id="KW-1185">Reference proteome</keyword>
<comment type="caution">
    <text evidence="1">The sequence shown here is derived from an EMBL/GenBank/DDBJ whole genome shotgun (WGS) entry which is preliminary data.</text>
</comment>
<organism evidence="1 2">
    <name type="scientific">Faecalicatena orotica</name>
    <dbReference type="NCBI Taxonomy" id="1544"/>
    <lineage>
        <taxon>Bacteria</taxon>
        <taxon>Bacillati</taxon>
        <taxon>Bacillota</taxon>
        <taxon>Clostridia</taxon>
        <taxon>Lachnospirales</taxon>
        <taxon>Lachnospiraceae</taxon>
        <taxon>Faecalicatena</taxon>
    </lineage>
</organism>
<dbReference type="EMBL" id="QGDL01000005">
    <property type="protein sequence ID" value="PWJ29866.1"/>
    <property type="molecule type" value="Genomic_DNA"/>
</dbReference>